<dbReference type="AlphaFoldDB" id="A0A1M6Z306"/>
<dbReference type="RefSeq" id="WP_068841320.1">
    <property type="nucleotide sequence ID" value="NZ_FRBT01000001.1"/>
</dbReference>
<dbReference type="InterPro" id="IPR018247">
    <property type="entry name" value="EF_Hand_1_Ca_BS"/>
</dbReference>
<keyword evidence="2" id="KW-1185">Reference proteome</keyword>
<reference evidence="2" key="1">
    <citation type="submission" date="2016-11" db="EMBL/GenBank/DDBJ databases">
        <authorList>
            <person name="Varghese N."/>
            <person name="Submissions S."/>
        </authorList>
    </citation>
    <scope>NUCLEOTIDE SEQUENCE [LARGE SCALE GENOMIC DNA]</scope>
    <source>
        <strain evidence="2">DSM 24724</strain>
    </source>
</reference>
<gene>
    <name evidence="1" type="ORF">SAMN05444484_101851</name>
</gene>
<evidence type="ECO:0008006" key="3">
    <source>
        <dbReference type="Google" id="ProtNLM"/>
    </source>
</evidence>
<accession>A0A1M6Z306</accession>
<name>A0A1M6Z306_9FLAO</name>
<dbReference type="Proteomes" id="UP000184028">
    <property type="component" value="Unassembled WGS sequence"/>
</dbReference>
<dbReference type="STRING" id="946677.SAMN05444484_101851"/>
<evidence type="ECO:0000313" key="1">
    <source>
        <dbReference type="EMBL" id="SHL24669.1"/>
    </source>
</evidence>
<protein>
    <recommendedName>
        <fullName evidence="3">EF-hand domain-containing protein</fullName>
    </recommendedName>
</protein>
<dbReference type="EMBL" id="FRBT01000001">
    <property type="protein sequence ID" value="SHL24669.1"/>
    <property type="molecule type" value="Genomic_DNA"/>
</dbReference>
<proteinExistence type="predicted"/>
<dbReference type="OrthoDB" id="982085at2"/>
<organism evidence="1 2">
    <name type="scientific">Flavobacterium chilense</name>
    <dbReference type="NCBI Taxonomy" id="946677"/>
    <lineage>
        <taxon>Bacteria</taxon>
        <taxon>Pseudomonadati</taxon>
        <taxon>Bacteroidota</taxon>
        <taxon>Flavobacteriia</taxon>
        <taxon>Flavobacteriales</taxon>
        <taxon>Flavobacteriaceae</taxon>
        <taxon>Flavobacterium</taxon>
    </lineage>
</organism>
<evidence type="ECO:0000313" key="2">
    <source>
        <dbReference type="Proteomes" id="UP000184028"/>
    </source>
</evidence>
<dbReference type="PROSITE" id="PS00018">
    <property type="entry name" value="EF_HAND_1"/>
    <property type="match status" value="1"/>
</dbReference>
<sequence>MFEQLTQLVKQYGGDAVVNNSAVPNEHNEGVINEASSTIFSGLQKLVSEGKGEQLAGLFNGNTPIDSSNPVVQQLTQQLSGNLGEKFGLSSSDSSGVAAGMIPQVLNSLVNKAKDPNDSSFQISDIISSIAGNSGQASGIMDTINKYGMQFGLDQNNDGKVDVADVLVVTKSKGGIAGFIGKLFGSK</sequence>